<organism evidence="8 9">
    <name type="scientific">Salinimicrobium marinum</name>
    <dbReference type="NCBI Taxonomy" id="680283"/>
    <lineage>
        <taxon>Bacteria</taxon>
        <taxon>Pseudomonadati</taxon>
        <taxon>Bacteroidota</taxon>
        <taxon>Flavobacteriia</taxon>
        <taxon>Flavobacteriales</taxon>
        <taxon>Flavobacteriaceae</taxon>
        <taxon>Salinimicrobium</taxon>
    </lineage>
</organism>
<evidence type="ECO:0000256" key="5">
    <source>
        <dbReference type="ARBA" id="ARBA00022989"/>
    </source>
</evidence>
<protein>
    <submittedName>
        <fullName evidence="8">Membrane protein</fullName>
    </submittedName>
</protein>
<dbReference type="RefSeq" id="WP_189604839.1">
    <property type="nucleotide sequence ID" value="NZ_BMXB01000008.1"/>
</dbReference>
<keyword evidence="4 7" id="KW-0812">Transmembrane</keyword>
<dbReference type="Proteomes" id="UP000610456">
    <property type="component" value="Unassembled WGS sequence"/>
</dbReference>
<gene>
    <name evidence="8" type="ORF">GCM10007103_22350</name>
</gene>
<dbReference type="InterPro" id="IPR051907">
    <property type="entry name" value="DoxX-like_oxidoreductase"/>
</dbReference>
<dbReference type="PANTHER" id="PTHR33452">
    <property type="entry name" value="OXIDOREDUCTASE CATD-RELATED"/>
    <property type="match status" value="1"/>
</dbReference>
<dbReference type="EMBL" id="BMXB01000008">
    <property type="protein sequence ID" value="GHA40398.1"/>
    <property type="molecule type" value="Genomic_DNA"/>
</dbReference>
<evidence type="ECO:0000313" key="9">
    <source>
        <dbReference type="Proteomes" id="UP000610456"/>
    </source>
</evidence>
<comment type="similarity">
    <text evidence="2">Belongs to the DoxX family.</text>
</comment>
<dbReference type="AlphaFoldDB" id="A0A918VXZ2"/>
<dbReference type="GO" id="GO:0005886">
    <property type="term" value="C:plasma membrane"/>
    <property type="evidence" value="ECO:0007669"/>
    <property type="project" value="UniProtKB-SubCell"/>
</dbReference>
<reference evidence="8" key="1">
    <citation type="journal article" date="2014" name="Int. J. Syst. Evol. Microbiol.">
        <title>Complete genome sequence of Corynebacterium casei LMG S-19264T (=DSM 44701T), isolated from a smear-ripened cheese.</title>
        <authorList>
            <consortium name="US DOE Joint Genome Institute (JGI-PGF)"/>
            <person name="Walter F."/>
            <person name="Albersmeier A."/>
            <person name="Kalinowski J."/>
            <person name="Ruckert C."/>
        </authorList>
    </citation>
    <scope>NUCLEOTIDE SEQUENCE</scope>
    <source>
        <strain evidence="8">KCTC 12719</strain>
    </source>
</reference>
<evidence type="ECO:0000256" key="3">
    <source>
        <dbReference type="ARBA" id="ARBA00022475"/>
    </source>
</evidence>
<keyword evidence="5 7" id="KW-1133">Transmembrane helix</keyword>
<name>A0A918VXZ2_9FLAO</name>
<reference evidence="8" key="2">
    <citation type="submission" date="2020-09" db="EMBL/GenBank/DDBJ databases">
        <authorList>
            <person name="Sun Q."/>
            <person name="Kim S."/>
        </authorList>
    </citation>
    <scope>NUCLEOTIDE SEQUENCE</scope>
    <source>
        <strain evidence="8">KCTC 12719</strain>
    </source>
</reference>
<feature type="transmembrane region" description="Helical" evidence="7">
    <location>
        <begin position="54"/>
        <end position="75"/>
    </location>
</feature>
<feature type="transmembrane region" description="Helical" evidence="7">
    <location>
        <begin position="111"/>
        <end position="130"/>
    </location>
</feature>
<comment type="caution">
    <text evidence="8">The sequence shown here is derived from an EMBL/GenBank/DDBJ whole genome shotgun (WGS) entry which is preliminary data.</text>
</comment>
<evidence type="ECO:0000256" key="2">
    <source>
        <dbReference type="ARBA" id="ARBA00006679"/>
    </source>
</evidence>
<keyword evidence="3" id="KW-1003">Cell membrane</keyword>
<accession>A0A918VXZ2</accession>
<evidence type="ECO:0000313" key="8">
    <source>
        <dbReference type="EMBL" id="GHA40398.1"/>
    </source>
</evidence>
<keyword evidence="6 7" id="KW-0472">Membrane</keyword>
<evidence type="ECO:0000256" key="6">
    <source>
        <dbReference type="ARBA" id="ARBA00023136"/>
    </source>
</evidence>
<evidence type="ECO:0000256" key="1">
    <source>
        <dbReference type="ARBA" id="ARBA00004651"/>
    </source>
</evidence>
<evidence type="ECO:0000256" key="4">
    <source>
        <dbReference type="ARBA" id="ARBA00022692"/>
    </source>
</evidence>
<proteinExistence type="inferred from homology"/>
<comment type="subcellular location">
    <subcellularLocation>
        <location evidence="1">Cell membrane</location>
        <topology evidence="1">Multi-pass membrane protein</topology>
    </subcellularLocation>
</comment>
<feature type="transmembrane region" description="Helical" evidence="7">
    <location>
        <begin position="12"/>
        <end position="34"/>
    </location>
</feature>
<dbReference type="Pfam" id="PF07681">
    <property type="entry name" value="DoxX"/>
    <property type="match status" value="1"/>
</dbReference>
<dbReference type="InterPro" id="IPR032808">
    <property type="entry name" value="DoxX"/>
</dbReference>
<feature type="transmembrane region" description="Helical" evidence="7">
    <location>
        <begin position="82"/>
        <end position="99"/>
    </location>
</feature>
<dbReference type="PANTHER" id="PTHR33452:SF1">
    <property type="entry name" value="INNER MEMBRANE PROTEIN YPHA-RELATED"/>
    <property type="match status" value="1"/>
</dbReference>
<sequence length="145" mass="15549">MSKFFKTTFATTQVDVVLLIIRIGVATLMLTHGIPKLQMLFSGGEIQFPGVMGLSSTISLALAVFAEVICSVLLLIGLATRLSSIPLIITMLMAVFVIHGNDPFANQELGLLYLFLYAPLLILGGGKFSVDKIINSAQRPVPARG</sequence>
<keyword evidence="9" id="KW-1185">Reference proteome</keyword>
<evidence type="ECO:0000256" key="7">
    <source>
        <dbReference type="SAM" id="Phobius"/>
    </source>
</evidence>